<reference evidence="1 2" key="1">
    <citation type="submission" date="2017-06" db="EMBL/GenBank/DDBJ databases">
        <title>Genome sequencing of cyanobaciteial culture collection at National Institute for Environmental Studies (NIES).</title>
        <authorList>
            <person name="Hirose Y."/>
            <person name="Shimura Y."/>
            <person name="Fujisawa T."/>
            <person name="Nakamura Y."/>
            <person name="Kawachi M."/>
        </authorList>
    </citation>
    <scope>NUCLEOTIDE SEQUENCE [LARGE SCALE GENOMIC DNA]</scope>
    <source>
        <strain evidence="1 2">NIES-37</strain>
    </source>
</reference>
<proteinExistence type="predicted"/>
<sequence>MFGLGAVTAVTLCFDDYHYQINRDRYGSIRAKVMKIVGGVKIKTTEVSVTEWSQAVAAALVQVSSRNTEMRTALSKFILG</sequence>
<dbReference type="AlphaFoldDB" id="A0A1Z4NAS6"/>
<evidence type="ECO:0000313" key="2">
    <source>
        <dbReference type="Proteomes" id="UP000218785"/>
    </source>
</evidence>
<dbReference type="Proteomes" id="UP000218785">
    <property type="component" value="Chromosome"/>
</dbReference>
<evidence type="ECO:0000313" key="1">
    <source>
        <dbReference type="EMBL" id="BAZ02839.1"/>
    </source>
</evidence>
<protein>
    <submittedName>
        <fullName evidence="1">Uncharacterized protein</fullName>
    </submittedName>
</protein>
<dbReference type="KEGG" id="ttq:NIES37_68520"/>
<dbReference type="EMBL" id="AP018248">
    <property type="protein sequence ID" value="BAZ02839.1"/>
    <property type="molecule type" value="Genomic_DNA"/>
</dbReference>
<organism evidence="1 2">
    <name type="scientific">Tolypothrix tenuis PCC 7101</name>
    <dbReference type="NCBI Taxonomy" id="231146"/>
    <lineage>
        <taxon>Bacteria</taxon>
        <taxon>Bacillati</taxon>
        <taxon>Cyanobacteriota</taxon>
        <taxon>Cyanophyceae</taxon>
        <taxon>Nostocales</taxon>
        <taxon>Tolypothrichaceae</taxon>
        <taxon>Tolypothrix</taxon>
    </lineage>
</organism>
<accession>A0A1Z4NAS6</accession>
<name>A0A1Z4NAS6_9CYAN</name>
<keyword evidence="2" id="KW-1185">Reference proteome</keyword>
<gene>
    <name evidence="1" type="ORF">NIES37_68520</name>
</gene>